<feature type="binding site" evidence="6">
    <location>
        <position position="186"/>
    </location>
    <ligand>
        <name>5-hydroxyisourate</name>
        <dbReference type="ChEBI" id="CHEBI:18072"/>
    </ligand>
</feature>
<comment type="similarity">
    <text evidence="2 5 7">Belongs to the uricase family.</text>
</comment>
<dbReference type="PANTHER" id="PTHR42874">
    <property type="entry name" value="URICASE"/>
    <property type="match status" value="1"/>
</dbReference>
<dbReference type="UniPathway" id="UPA00394">
    <property type="reaction ID" value="UER00650"/>
</dbReference>
<evidence type="ECO:0000256" key="5">
    <source>
        <dbReference type="PIRNR" id="PIRNR000241"/>
    </source>
</evidence>
<reference evidence="9 10" key="1">
    <citation type="submission" date="2017-10" db="EMBL/GenBank/DDBJ databases">
        <title>Bacillus sp. nov., a halophilic bacterium isolated from a Keqin Lake.</title>
        <authorList>
            <person name="Wang H."/>
        </authorList>
    </citation>
    <scope>NUCLEOTIDE SEQUENCE [LARGE SCALE GENOMIC DNA]</scope>
    <source>
        <strain evidence="9 10">KQ-12</strain>
    </source>
</reference>
<evidence type="ECO:0000313" key="9">
    <source>
        <dbReference type="EMBL" id="PYZ95335.1"/>
    </source>
</evidence>
<protein>
    <recommendedName>
        <fullName evidence="5 7">Uricase</fullName>
        <ecNumber evidence="5 7">1.7.3.3</ecNumber>
    </recommendedName>
    <alternativeName>
        <fullName evidence="5">Urate oxidase</fullName>
    </alternativeName>
</protein>
<feature type="binding site" evidence="6">
    <location>
        <position position="278"/>
    </location>
    <ligand>
        <name>urate</name>
        <dbReference type="ChEBI" id="CHEBI:17775"/>
    </ligand>
</feature>
<feature type="binding site" evidence="6">
    <location>
        <position position="252"/>
    </location>
    <ligand>
        <name>5-hydroxyisourate</name>
        <dbReference type="ChEBI" id="CHEBI:18072"/>
    </ligand>
</feature>
<dbReference type="GO" id="GO:0019628">
    <property type="term" value="P:urate catabolic process"/>
    <property type="evidence" value="ECO:0007669"/>
    <property type="project" value="UniProtKB-UniPathway"/>
</dbReference>
<dbReference type="PRINTS" id="PR00093">
    <property type="entry name" value="URICASE"/>
</dbReference>
<sequence>MANKPATAKRTMYYGKGDVFVYRTYAKPLEGIKNIPESSFSCRSNIILGMDIQVSLKGEAFLSSFTEGDNSLIVATDSMKNFILYHAGEYEGATMEGFLAFVSEKFLNKYSHIQAIEMSGRQFPFKEITLETESGSEGSNKVFKEGILEKPTATMELERGDAEYNVASQQSGIEELHLVKVKGSSFHGYIKDEFTTLPETYDRPLFIYLNIYWKYHVEGDGYGDDPTKYVCAEQVKDIAQTIFHQVDSPSIQKLIYEIGKRILTRFPQLKEVSFESNNRTWETILDEIPSSGEGKVFTDPRPPYGFQGFSVTPEDLEREED</sequence>
<dbReference type="PANTHER" id="PTHR42874:SF1">
    <property type="entry name" value="URICASE"/>
    <property type="match status" value="1"/>
</dbReference>
<feature type="binding site" evidence="6">
    <location>
        <position position="76"/>
    </location>
    <ligand>
        <name>5-hydroxyisourate</name>
        <dbReference type="ChEBI" id="CHEBI:18072"/>
    </ligand>
</feature>
<dbReference type="OrthoDB" id="9809009at2"/>
<comment type="pathway">
    <text evidence="1 5">Purine metabolism; urate degradation; (S)-allantoin from urate: step 1/3.</text>
</comment>
<keyword evidence="3 5" id="KW-0659">Purine metabolism</keyword>
<comment type="function">
    <text evidence="5 7">Catalyzes the oxidation of uric acid to 5-hydroxyisourate, which is further processed to form (S)-allantoin.</text>
</comment>
<dbReference type="InterPro" id="IPR002042">
    <property type="entry name" value="Uricase"/>
</dbReference>
<dbReference type="Proteomes" id="UP000248214">
    <property type="component" value="Unassembled WGS sequence"/>
</dbReference>
<keyword evidence="4 5" id="KW-0560">Oxidoreductase</keyword>
<feature type="binding site" evidence="6">
    <location>
        <position position="77"/>
    </location>
    <ligand>
        <name>5-hydroxyisourate</name>
        <dbReference type="ChEBI" id="CHEBI:18072"/>
    </ligand>
</feature>
<dbReference type="SUPFAM" id="SSF55620">
    <property type="entry name" value="Tetrahydrobiopterin biosynthesis enzymes-like"/>
    <property type="match status" value="2"/>
</dbReference>
<dbReference type="EC" id="1.7.3.3" evidence="5 7"/>
<dbReference type="Pfam" id="PF01014">
    <property type="entry name" value="Uricase"/>
    <property type="match status" value="2"/>
</dbReference>
<evidence type="ECO:0000256" key="8">
    <source>
        <dbReference type="SAM" id="MobiDB-lite"/>
    </source>
</evidence>
<dbReference type="EMBL" id="PDOD01000001">
    <property type="protein sequence ID" value="PYZ95335.1"/>
    <property type="molecule type" value="Genomic_DNA"/>
</dbReference>
<accession>A0A323U0I3</accession>
<evidence type="ECO:0000313" key="10">
    <source>
        <dbReference type="Proteomes" id="UP000248214"/>
    </source>
</evidence>
<feature type="binding site" evidence="6">
    <location>
        <position position="203"/>
    </location>
    <ligand>
        <name>5-hydroxyisourate</name>
        <dbReference type="ChEBI" id="CHEBI:18072"/>
    </ligand>
</feature>
<evidence type="ECO:0000256" key="2">
    <source>
        <dbReference type="ARBA" id="ARBA00009760"/>
    </source>
</evidence>
<evidence type="ECO:0000256" key="6">
    <source>
        <dbReference type="PIRSR" id="PIRSR000241-2"/>
    </source>
</evidence>
<proteinExistence type="inferred from homology"/>
<organism evidence="9 10">
    <name type="scientific">Salipaludibacillus keqinensis</name>
    <dbReference type="NCBI Taxonomy" id="2045207"/>
    <lineage>
        <taxon>Bacteria</taxon>
        <taxon>Bacillati</taxon>
        <taxon>Bacillota</taxon>
        <taxon>Bacilli</taxon>
        <taxon>Bacillales</taxon>
        <taxon>Bacillaceae</taxon>
    </lineage>
</organism>
<feature type="region of interest" description="Disordered" evidence="8">
    <location>
        <begin position="292"/>
        <end position="321"/>
    </location>
</feature>
<feature type="binding site" evidence="6">
    <location>
        <position position="252"/>
    </location>
    <ligand>
        <name>urate</name>
        <dbReference type="ChEBI" id="CHEBI:17775"/>
    </ligand>
</feature>
<comment type="caution">
    <text evidence="9">The sequence shown here is derived from an EMBL/GenBank/DDBJ whole genome shotgun (WGS) entry which is preliminary data.</text>
</comment>
<name>A0A323U0I3_9BACI</name>
<evidence type="ECO:0000256" key="7">
    <source>
        <dbReference type="RuleBase" id="RU004455"/>
    </source>
</evidence>
<dbReference type="Gene3D" id="3.10.270.10">
    <property type="entry name" value="Urate Oxidase"/>
    <property type="match status" value="1"/>
</dbReference>
<dbReference type="GO" id="GO:0004846">
    <property type="term" value="F:urate oxidase activity"/>
    <property type="evidence" value="ECO:0007669"/>
    <property type="project" value="UniProtKB-EC"/>
</dbReference>
<dbReference type="NCBIfam" id="TIGR03383">
    <property type="entry name" value="urate_oxi"/>
    <property type="match status" value="1"/>
</dbReference>
<evidence type="ECO:0000256" key="3">
    <source>
        <dbReference type="ARBA" id="ARBA00022631"/>
    </source>
</evidence>
<dbReference type="AlphaFoldDB" id="A0A323U0I3"/>
<evidence type="ECO:0000256" key="1">
    <source>
        <dbReference type="ARBA" id="ARBA00004831"/>
    </source>
</evidence>
<feature type="binding site" evidence="6">
    <location>
        <position position="203"/>
    </location>
    <ligand>
        <name>urate</name>
        <dbReference type="ChEBI" id="CHEBI:17775"/>
    </ligand>
</feature>
<dbReference type="GO" id="GO:0006145">
    <property type="term" value="P:purine nucleobase catabolic process"/>
    <property type="evidence" value="ECO:0007669"/>
    <property type="project" value="TreeGrafter"/>
</dbReference>
<gene>
    <name evidence="9" type="primary">pucL</name>
    <name evidence="9" type="ORF">CR194_04240</name>
</gene>
<dbReference type="PIRSF" id="PIRSF000241">
    <property type="entry name" value="Urate_oxidase"/>
    <property type="match status" value="1"/>
</dbReference>
<keyword evidence="10" id="KW-1185">Reference proteome</keyword>
<feature type="binding site" evidence="6">
    <location>
        <position position="278"/>
    </location>
    <ligand>
        <name>O2</name>
        <dbReference type="ChEBI" id="CHEBI:15379"/>
    </ligand>
</feature>
<feature type="binding site" evidence="6">
    <location>
        <position position="77"/>
    </location>
    <ligand>
        <name>urate</name>
        <dbReference type="ChEBI" id="CHEBI:17775"/>
    </ligand>
</feature>
<comment type="catalytic activity">
    <reaction evidence="5 7">
        <text>urate + O2 + H2O = 5-hydroxyisourate + H2O2</text>
        <dbReference type="Rhea" id="RHEA:21368"/>
        <dbReference type="ChEBI" id="CHEBI:15377"/>
        <dbReference type="ChEBI" id="CHEBI:15379"/>
        <dbReference type="ChEBI" id="CHEBI:16240"/>
        <dbReference type="ChEBI" id="CHEBI:17775"/>
        <dbReference type="ChEBI" id="CHEBI:18072"/>
        <dbReference type="EC" id="1.7.3.3"/>
    </reaction>
</comment>
<feature type="binding site" evidence="6">
    <location>
        <position position="76"/>
    </location>
    <ligand>
        <name>urate</name>
        <dbReference type="ChEBI" id="CHEBI:17775"/>
    </ligand>
</feature>
<feature type="binding site" evidence="6">
    <location>
        <position position="76"/>
    </location>
    <ligand>
        <name>O2</name>
        <dbReference type="ChEBI" id="CHEBI:15379"/>
    </ligand>
</feature>
<feature type="binding site" evidence="6">
    <location>
        <position position="186"/>
    </location>
    <ligand>
        <name>urate</name>
        <dbReference type="ChEBI" id="CHEBI:17775"/>
    </ligand>
</feature>
<evidence type="ECO:0000256" key="4">
    <source>
        <dbReference type="ARBA" id="ARBA00023002"/>
    </source>
</evidence>
<feature type="binding site" evidence="6">
    <location>
        <position position="278"/>
    </location>
    <ligand>
        <name>5-hydroxyisourate</name>
        <dbReference type="ChEBI" id="CHEBI:18072"/>
    </ligand>
</feature>